<organism evidence="4 5">
    <name type="scientific">Erythrobacter ramosus</name>
    <dbReference type="NCBI Taxonomy" id="35811"/>
    <lineage>
        <taxon>Bacteria</taxon>
        <taxon>Pseudomonadati</taxon>
        <taxon>Pseudomonadota</taxon>
        <taxon>Alphaproteobacteria</taxon>
        <taxon>Sphingomonadales</taxon>
        <taxon>Erythrobacteraceae</taxon>
        <taxon>Erythrobacter/Porphyrobacter group</taxon>
        <taxon>Erythrobacter</taxon>
    </lineage>
</organism>
<evidence type="ECO:0000313" key="4">
    <source>
        <dbReference type="EMBL" id="MXP39009.1"/>
    </source>
</evidence>
<dbReference type="InterPro" id="IPR005122">
    <property type="entry name" value="Uracil-DNA_glycosylase-like"/>
</dbReference>
<dbReference type="AlphaFoldDB" id="A0A6I4UND8"/>
<dbReference type="GO" id="GO:0003887">
    <property type="term" value="F:DNA-directed DNA polymerase activity"/>
    <property type="evidence" value="ECO:0007669"/>
    <property type="project" value="UniProtKB-EC"/>
</dbReference>
<reference evidence="4 5" key="1">
    <citation type="submission" date="2019-12" db="EMBL/GenBank/DDBJ databases">
        <title>Genomic-based taxomic classification of the family Erythrobacteraceae.</title>
        <authorList>
            <person name="Xu L."/>
        </authorList>
    </citation>
    <scope>NUCLEOTIDE SEQUENCE [LARGE SCALE GENOMIC DNA]</scope>
    <source>
        <strain evidence="4 5">JCM 10282</strain>
    </source>
</reference>
<feature type="domain" description="Uracil-DNA glycosylase-like" evidence="2">
    <location>
        <begin position="124"/>
        <end position="254"/>
    </location>
</feature>
<feature type="region of interest" description="Disordered" evidence="1">
    <location>
        <begin position="45"/>
        <end position="91"/>
    </location>
</feature>
<dbReference type="EC" id="2.7.7.7" evidence="3"/>
<gene>
    <name evidence="3" type="ORF">FHS52_001870</name>
    <name evidence="4" type="ORF">GRI59_10365</name>
</gene>
<evidence type="ECO:0000313" key="5">
    <source>
        <dbReference type="Proteomes" id="UP000430021"/>
    </source>
</evidence>
<protein>
    <submittedName>
        <fullName evidence="3">DNA polymerase</fullName>
        <ecNumber evidence="3">2.7.7.7</ecNumber>
    </submittedName>
</protein>
<comment type="caution">
    <text evidence="4">The sequence shown here is derived from an EMBL/GenBank/DDBJ whole genome shotgun (WGS) entry which is preliminary data.</text>
</comment>
<keyword evidence="3" id="KW-0548">Nucleotidyltransferase</keyword>
<evidence type="ECO:0000259" key="2">
    <source>
        <dbReference type="Pfam" id="PF03167"/>
    </source>
</evidence>
<keyword evidence="3" id="KW-0808">Transferase</keyword>
<dbReference type="Proteomes" id="UP000430021">
    <property type="component" value="Unassembled WGS sequence"/>
</dbReference>
<dbReference type="Pfam" id="PF03167">
    <property type="entry name" value="UDG"/>
    <property type="match status" value="1"/>
</dbReference>
<sequence>MSRPELSIAREFEAALAWWHAAGVDCDYAGDATAWLADVPLAKPTADANKAGSSRGGSAQAPGPASESVAARSLPAAPPSPPATLRRDLLGESPPQDLAAFRDWWMTAQGIDTARAFPRIAPRGEAEAALMVLVPQPEEADRDRLLSGPQGRLLANILGAIGLDESAVYIAAALPCHTPMADLAMLAAGGMDAVTAHHISLVRPARVIAFGTGLAPMLGANEAEQPLREINHAGGKAPVMVSETLDSLMEMPRLKARFWRRWTQWSPPL</sequence>
<dbReference type="OrthoDB" id="5290748at2"/>
<reference evidence="3 6" key="2">
    <citation type="submission" date="2020-08" db="EMBL/GenBank/DDBJ databases">
        <title>Genomic Encyclopedia of Type Strains, Phase IV (KMG-IV): sequencing the most valuable type-strain genomes for metagenomic binning, comparative biology and taxonomic classification.</title>
        <authorList>
            <person name="Goeker M."/>
        </authorList>
    </citation>
    <scope>NUCLEOTIDE SEQUENCE [LARGE SCALE GENOMIC DNA]</scope>
    <source>
        <strain evidence="3 6">DSM 8510</strain>
    </source>
</reference>
<dbReference type="EMBL" id="JACICE010000002">
    <property type="protein sequence ID" value="MBB3775901.1"/>
    <property type="molecule type" value="Genomic_DNA"/>
</dbReference>
<proteinExistence type="predicted"/>
<dbReference type="Gene3D" id="3.40.470.10">
    <property type="entry name" value="Uracil-DNA glycosylase-like domain"/>
    <property type="match status" value="1"/>
</dbReference>
<dbReference type="SUPFAM" id="SSF52141">
    <property type="entry name" value="Uracil-DNA glycosylase-like"/>
    <property type="match status" value="1"/>
</dbReference>
<dbReference type="EMBL" id="WTYB01000002">
    <property type="protein sequence ID" value="MXP39009.1"/>
    <property type="molecule type" value="Genomic_DNA"/>
</dbReference>
<evidence type="ECO:0000313" key="3">
    <source>
        <dbReference type="EMBL" id="MBB3775901.1"/>
    </source>
</evidence>
<dbReference type="RefSeq" id="WP_160761091.1">
    <property type="nucleotide sequence ID" value="NZ_BAAADZ010000010.1"/>
</dbReference>
<dbReference type="InterPro" id="IPR036895">
    <property type="entry name" value="Uracil-DNA_glycosylase-like_sf"/>
</dbReference>
<evidence type="ECO:0000313" key="6">
    <source>
        <dbReference type="Proteomes" id="UP000548685"/>
    </source>
</evidence>
<name>A0A6I4UND8_9SPHN</name>
<dbReference type="Proteomes" id="UP000548685">
    <property type="component" value="Unassembled WGS sequence"/>
</dbReference>
<keyword evidence="6" id="KW-1185">Reference proteome</keyword>
<evidence type="ECO:0000256" key="1">
    <source>
        <dbReference type="SAM" id="MobiDB-lite"/>
    </source>
</evidence>
<accession>A0A6I4UND8</accession>